<dbReference type="Gene3D" id="3.40.50.720">
    <property type="entry name" value="NAD(P)-binding Rossmann-like Domain"/>
    <property type="match status" value="1"/>
</dbReference>
<dbReference type="InterPro" id="IPR006113">
    <property type="entry name" value="6PGDH_Gnd/GntZ"/>
</dbReference>
<dbReference type="Pfam" id="PF00393">
    <property type="entry name" value="6PGD"/>
    <property type="match status" value="1"/>
</dbReference>
<dbReference type="InterPro" id="IPR006114">
    <property type="entry name" value="6PGDH_C"/>
</dbReference>
<evidence type="ECO:0000313" key="11">
    <source>
        <dbReference type="EMBL" id="MBB5955826.1"/>
    </source>
</evidence>
<protein>
    <recommendedName>
        <fullName evidence="5 9">6-phosphogluconate dehydrogenase, decarboxylating</fullName>
        <ecNumber evidence="5 9">1.1.1.44</ecNumber>
    </recommendedName>
</protein>
<dbReference type="InterPro" id="IPR013328">
    <property type="entry name" value="6PGD_dom2"/>
</dbReference>
<feature type="binding site" description="in other chain" evidence="7">
    <location>
        <position position="107"/>
    </location>
    <ligand>
        <name>substrate</name>
        <note>ligand shared between dimeric partners</note>
    </ligand>
</feature>
<dbReference type="EC" id="1.1.1.44" evidence="5 9"/>
<dbReference type="NCBIfam" id="NF006765">
    <property type="entry name" value="PRK09287.1"/>
    <property type="match status" value="1"/>
</dbReference>
<evidence type="ECO:0000256" key="8">
    <source>
        <dbReference type="PIRSR" id="PIRSR000109-3"/>
    </source>
</evidence>
<comment type="pathway">
    <text evidence="5 9">Carbohydrate degradation; pentose phosphate pathway; D-ribulose 5-phosphate from D-glucose 6-phosphate (oxidative stage): step 3/3.</text>
</comment>
<organism evidence="11 12">
    <name type="scientific">Saccharothrix tamanrassetensis</name>
    <dbReference type="NCBI Taxonomy" id="1051531"/>
    <lineage>
        <taxon>Bacteria</taxon>
        <taxon>Bacillati</taxon>
        <taxon>Actinomycetota</taxon>
        <taxon>Actinomycetes</taxon>
        <taxon>Pseudonocardiales</taxon>
        <taxon>Pseudonocardiaceae</taxon>
        <taxon>Saccharothrix</taxon>
    </lineage>
</organism>
<dbReference type="InterPro" id="IPR008927">
    <property type="entry name" value="6-PGluconate_DH-like_C_sf"/>
</dbReference>
<name>A0A841CJK3_9PSEU</name>
<feature type="binding site" evidence="8">
    <location>
        <position position="107"/>
    </location>
    <ligand>
        <name>NADP(+)</name>
        <dbReference type="ChEBI" id="CHEBI:58349"/>
    </ligand>
</feature>
<evidence type="ECO:0000256" key="5">
    <source>
        <dbReference type="PIRNR" id="PIRNR000109"/>
    </source>
</evidence>
<evidence type="ECO:0000256" key="6">
    <source>
        <dbReference type="PIRSR" id="PIRSR000109-1"/>
    </source>
</evidence>
<dbReference type="EMBL" id="JACHJN010000003">
    <property type="protein sequence ID" value="MBB5955826.1"/>
    <property type="molecule type" value="Genomic_DNA"/>
</dbReference>
<feature type="binding site" description="in other chain" evidence="7">
    <location>
        <begin position="190"/>
        <end position="191"/>
    </location>
    <ligand>
        <name>substrate</name>
        <note>ligand shared between dimeric partners</note>
    </ligand>
</feature>
<evidence type="ECO:0000256" key="9">
    <source>
        <dbReference type="RuleBase" id="RU000485"/>
    </source>
</evidence>
<feature type="binding site" evidence="7">
    <location>
        <position position="449"/>
    </location>
    <ligand>
        <name>substrate</name>
        <note>ligand shared between dimeric partners</note>
    </ligand>
</feature>
<comment type="similarity">
    <text evidence="1 5 9">Belongs to the 6-phosphogluconate dehydrogenase family.</text>
</comment>
<feature type="binding site" description="in other chain" evidence="7">
    <location>
        <position position="195"/>
    </location>
    <ligand>
        <name>substrate</name>
        <note>ligand shared between dimeric partners</note>
    </ligand>
</feature>
<evidence type="ECO:0000256" key="4">
    <source>
        <dbReference type="ARBA" id="ARBA00023064"/>
    </source>
</evidence>
<comment type="function">
    <text evidence="5">Catalyzes the oxidative decarboxylation of 6-phosphogluconate to ribulose 5-phosphate and CO(2), with concomitant reduction of NADP to NADPH.</text>
</comment>
<dbReference type="InterPro" id="IPR006115">
    <property type="entry name" value="6PGDH_NADP-bd"/>
</dbReference>
<feature type="binding site" evidence="8">
    <location>
        <begin position="37"/>
        <end position="39"/>
    </location>
    <ligand>
        <name>NADP(+)</name>
        <dbReference type="ChEBI" id="CHEBI:58349"/>
    </ligand>
</feature>
<comment type="catalytic activity">
    <reaction evidence="5 9">
        <text>6-phospho-D-gluconate + NADP(+) = D-ribulose 5-phosphate + CO2 + NADPH</text>
        <dbReference type="Rhea" id="RHEA:10116"/>
        <dbReference type="ChEBI" id="CHEBI:16526"/>
        <dbReference type="ChEBI" id="CHEBI:57783"/>
        <dbReference type="ChEBI" id="CHEBI:58121"/>
        <dbReference type="ChEBI" id="CHEBI:58349"/>
        <dbReference type="ChEBI" id="CHEBI:58759"/>
        <dbReference type="EC" id="1.1.1.44"/>
    </reaction>
</comment>
<keyword evidence="12" id="KW-1185">Reference proteome</keyword>
<feature type="active site" description="Proton donor" evidence="6">
    <location>
        <position position="194"/>
    </location>
</feature>
<evidence type="ECO:0000256" key="2">
    <source>
        <dbReference type="ARBA" id="ARBA00011738"/>
    </source>
</evidence>
<keyword evidence="5 9" id="KW-0521">NADP</keyword>
<dbReference type="Proteomes" id="UP000547510">
    <property type="component" value="Unassembled WGS sequence"/>
</dbReference>
<reference evidence="11 12" key="1">
    <citation type="submission" date="2020-08" db="EMBL/GenBank/DDBJ databases">
        <title>Genomic Encyclopedia of Type Strains, Phase III (KMG-III): the genomes of soil and plant-associated and newly described type strains.</title>
        <authorList>
            <person name="Whitman W."/>
        </authorList>
    </citation>
    <scope>NUCLEOTIDE SEQUENCE [LARGE SCALE GENOMIC DNA]</scope>
    <source>
        <strain evidence="11 12">CECT 8640</strain>
    </source>
</reference>
<dbReference type="RefSeq" id="WP_184690632.1">
    <property type="nucleotide sequence ID" value="NZ_JACHJN010000003.1"/>
</dbReference>
<evidence type="ECO:0000259" key="10">
    <source>
        <dbReference type="SMART" id="SM01350"/>
    </source>
</evidence>
<proteinExistence type="inferred from homology"/>
<dbReference type="Pfam" id="PF03446">
    <property type="entry name" value="NAD_binding_2"/>
    <property type="match status" value="1"/>
</dbReference>
<feature type="binding site" description="in other chain" evidence="7">
    <location>
        <position position="265"/>
    </location>
    <ligand>
        <name>substrate</name>
        <note>ligand shared between dimeric partners</note>
    </ligand>
</feature>
<evidence type="ECO:0000256" key="3">
    <source>
        <dbReference type="ARBA" id="ARBA00023002"/>
    </source>
</evidence>
<evidence type="ECO:0000256" key="1">
    <source>
        <dbReference type="ARBA" id="ARBA00008419"/>
    </source>
</evidence>
<comment type="subunit">
    <text evidence="2 5">Homodimer.</text>
</comment>
<gene>
    <name evidence="11" type="ORF">FHS29_002407</name>
</gene>
<feature type="binding site" description="in other chain" evidence="7">
    <location>
        <position position="292"/>
    </location>
    <ligand>
        <name>substrate</name>
        <note>ligand shared between dimeric partners</note>
    </ligand>
</feature>
<dbReference type="PANTHER" id="PTHR11811">
    <property type="entry name" value="6-PHOSPHOGLUCONATE DEHYDROGENASE"/>
    <property type="match status" value="1"/>
</dbReference>
<dbReference type="PROSITE" id="PS00461">
    <property type="entry name" value="6PGD"/>
    <property type="match status" value="1"/>
</dbReference>
<dbReference type="NCBIfam" id="TIGR00873">
    <property type="entry name" value="gnd"/>
    <property type="match status" value="1"/>
</dbReference>
<dbReference type="GO" id="GO:0019521">
    <property type="term" value="P:D-gluconate metabolic process"/>
    <property type="evidence" value="ECO:0007669"/>
    <property type="project" value="UniProtKB-KW"/>
</dbReference>
<dbReference type="InterPro" id="IPR036291">
    <property type="entry name" value="NAD(P)-bd_dom_sf"/>
</dbReference>
<keyword evidence="5 9" id="KW-0570">Pentose shunt</keyword>
<evidence type="ECO:0000313" key="12">
    <source>
        <dbReference type="Proteomes" id="UP000547510"/>
    </source>
</evidence>
<feature type="binding site" evidence="7">
    <location>
        <position position="455"/>
    </location>
    <ligand>
        <name>substrate</name>
        <note>ligand shared between dimeric partners</note>
    </ligand>
</feature>
<feature type="binding site" description="in other chain" evidence="7">
    <location>
        <begin position="133"/>
        <end position="135"/>
    </location>
    <ligand>
        <name>substrate</name>
        <note>ligand shared between dimeric partners</note>
    </ligand>
</feature>
<sequence>MTTSEAPARIAVTGLAVMGSNLARNLARHGFRVAVHNRTSTRTEALIEQHGHEGDFVPAETLEQLVASLQTPRQIIIMVKAGAPTDAVIDELVPLLEPGDMVIDGGNAHYADTRRREAALREAGLHFVGAGISGGEEGALNGPSIMPGGSAESYRHLGPVLESIAAEVDGVPCCVHVGPDGAGHFVKMVHNGIEYADMQLIAEAYDLLRRVGGRTPAQIADVFRTWNSGDLESYLVEITAEVLGHTDADTGAALVDVIADEAEQKGTGRWTVQEALELGVPVTGIAEAVFARSLSGRVDQRTAVRDAFGPSDVTAQPDDDLVEDVRLALYASKVVAYAQGFDQMRAASAEYGWDLDLGAMATIWRGGCIIRARFLDRIREAYDKQPELASLLVDDYFRDAVRNAEQAWRRVVVKAVSAGVPAPGFVSALAYYDGLRSERLPASLVQGLRDFFGAHTYRRTDRGGSFHTLWSGDRSQVDA</sequence>
<dbReference type="PRINTS" id="PR00076">
    <property type="entry name" value="6PGDHDRGNASE"/>
</dbReference>
<dbReference type="Gene3D" id="1.20.5.320">
    <property type="entry name" value="6-Phosphogluconate Dehydrogenase, domain 3"/>
    <property type="match status" value="1"/>
</dbReference>
<feature type="active site" description="Proton acceptor" evidence="6">
    <location>
        <position position="187"/>
    </location>
</feature>
<dbReference type="SUPFAM" id="SSF48179">
    <property type="entry name" value="6-phosphogluconate dehydrogenase C-terminal domain-like"/>
    <property type="match status" value="1"/>
</dbReference>
<dbReference type="SMART" id="SM01350">
    <property type="entry name" value="6PGD"/>
    <property type="match status" value="1"/>
</dbReference>
<dbReference type="GO" id="GO:0050661">
    <property type="term" value="F:NADP binding"/>
    <property type="evidence" value="ECO:0007669"/>
    <property type="project" value="InterPro"/>
</dbReference>
<feature type="domain" description="6-phosphogluconate dehydrogenase C-terminal" evidence="10">
    <location>
        <begin position="183"/>
        <end position="471"/>
    </location>
</feature>
<dbReference type="UniPathway" id="UPA00115">
    <property type="reaction ID" value="UER00410"/>
</dbReference>
<dbReference type="InterPro" id="IPR006183">
    <property type="entry name" value="Pgluconate_DH"/>
</dbReference>
<keyword evidence="3 5" id="KW-0560">Oxidoreductase</keyword>
<accession>A0A841CJK3</accession>
<dbReference type="GO" id="GO:0004616">
    <property type="term" value="F:phosphogluconate dehydrogenase (decarboxylating) activity"/>
    <property type="evidence" value="ECO:0007669"/>
    <property type="project" value="UniProtKB-EC"/>
</dbReference>
<evidence type="ECO:0000256" key="7">
    <source>
        <dbReference type="PIRSR" id="PIRSR000109-2"/>
    </source>
</evidence>
<dbReference type="FunFam" id="1.10.1040.10:FF:000002">
    <property type="entry name" value="6-phosphogluconate dehydrogenase, decarboxylating"/>
    <property type="match status" value="1"/>
</dbReference>
<dbReference type="FunFam" id="3.40.50.720:FF:000007">
    <property type="entry name" value="6-phosphogluconate dehydrogenase, decarboxylating"/>
    <property type="match status" value="1"/>
</dbReference>
<dbReference type="InterPro" id="IPR006184">
    <property type="entry name" value="6PGdom_BS"/>
</dbReference>
<dbReference type="AlphaFoldDB" id="A0A841CJK3"/>
<keyword evidence="4 9" id="KW-0311">Gluconate utilization</keyword>
<dbReference type="Gene3D" id="1.10.1040.10">
    <property type="entry name" value="N-(1-d-carboxylethyl)-l-norvaline Dehydrogenase, domain 2"/>
    <property type="match status" value="1"/>
</dbReference>
<feature type="binding site" evidence="8">
    <location>
        <begin position="14"/>
        <end position="19"/>
    </location>
    <ligand>
        <name>NADP(+)</name>
        <dbReference type="ChEBI" id="CHEBI:58349"/>
    </ligand>
</feature>
<comment type="caution">
    <text evidence="11">The sequence shown here is derived from an EMBL/GenBank/DDBJ whole genome shotgun (WGS) entry which is preliminary data.</text>
</comment>
<dbReference type="PIRSF" id="PIRSF000109">
    <property type="entry name" value="6PGD"/>
    <property type="match status" value="1"/>
</dbReference>
<feature type="binding site" evidence="8">
    <location>
        <begin position="79"/>
        <end position="81"/>
    </location>
    <ligand>
        <name>NADP(+)</name>
        <dbReference type="ChEBI" id="CHEBI:58349"/>
    </ligand>
</feature>
<dbReference type="GO" id="GO:0006098">
    <property type="term" value="P:pentose-phosphate shunt"/>
    <property type="evidence" value="ECO:0007669"/>
    <property type="project" value="UniProtKB-UniPathway"/>
</dbReference>
<dbReference type="SUPFAM" id="SSF51735">
    <property type="entry name" value="NAD(P)-binding Rossmann-fold domains"/>
    <property type="match status" value="1"/>
</dbReference>